<reference evidence="1" key="1">
    <citation type="submission" date="2024-07" db="EMBL/GenBank/DDBJ databases">
        <title>Characterization of Aeromonas dhakensis bacteriophages.</title>
        <authorList>
            <person name="Ansari F."/>
            <person name="Tyagi A."/>
            <person name="Shashidhar R."/>
            <person name="Nagar V."/>
        </authorList>
    </citation>
    <scope>NUCLEOTIDE SEQUENCE</scope>
</reference>
<dbReference type="EMBL" id="PQ066597">
    <property type="protein sequence ID" value="XDQ84498.1"/>
    <property type="molecule type" value="Genomic_DNA"/>
</dbReference>
<proteinExistence type="predicted"/>
<evidence type="ECO:0000313" key="1">
    <source>
        <dbReference type="EMBL" id="XDQ84498.1"/>
    </source>
</evidence>
<accession>A0AB39TZ05</accession>
<organism evidence="1">
    <name type="scientific">Aeromonas phage vB_AdhaM_G2</name>
    <dbReference type="NCBI Taxonomy" id="3238786"/>
    <lineage>
        <taxon>Viruses</taxon>
        <taxon>Duplodnaviria</taxon>
        <taxon>Heunggongvirae</taxon>
        <taxon>Uroviricota</taxon>
        <taxon>Caudoviricetes</taxon>
    </lineage>
</organism>
<protein>
    <submittedName>
        <fullName evidence="1">Uncharacterized protein</fullName>
    </submittedName>
</protein>
<sequence>MLNYPLDTKWFMVYNTKIGKCGIREALLTDDLPLVRLRNIRYIKETEHSPLLDGYEYVSHSPLYSAYGYENICDIYVKEK</sequence>
<gene>
    <name evidence="1" type="ORF">vBAdhaMG2_0154</name>
</gene>
<name>A0AB39TZ05_9CAUD</name>